<comment type="caution">
    <text evidence="6">The sequence shown here is derived from an EMBL/GenBank/DDBJ whole genome shotgun (WGS) entry which is preliminary data.</text>
</comment>
<keyword evidence="4" id="KW-0804">Transcription</keyword>
<dbReference type="OrthoDB" id="5756154at2"/>
<dbReference type="GO" id="GO:0055085">
    <property type="term" value="P:transmembrane transport"/>
    <property type="evidence" value="ECO:0007669"/>
    <property type="project" value="UniProtKB-ARBA"/>
</dbReference>
<organism evidence="6 7">
    <name type="scientific">Vibrio viridaestus</name>
    <dbReference type="NCBI Taxonomy" id="2487322"/>
    <lineage>
        <taxon>Bacteria</taxon>
        <taxon>Pseudomonadati</taxon>
        <taxon>Pseudomonadota</taxon>
        <taxon>Gammaproteobacteria</taxon>
        <taxon>Vibrionales</taxon>
        <taxon>Vibrionaceae</taxon>
        <taxon>Vibrio</taxon>
    </lineage>
</organism>
<evidence type="ECO:0000256" key="2">
    <source>
        <dbReference type="ARBA" id="ARBA00023015"/>
    </source>
</evidence>
<keyword evidence="7" id="KW-1185">Reference proteome</keyword>
<dbReference type="PROSITE" id="PS00356">
    <property type="entry name" value="HTH_LACI_1"/>
    <property type="match status" value="1"/>
</dbReference>
<protein>
    <recommendedName>
        <fullName evidence="1">Autoinducer 2-binding periplasmic protein LuxP</fullName>
    </recommendedName>
</protein>
<evidence type="ECO:0000259" key="5">
    <source>
        <dbReference type="PROSITE" id="PS50932"/>
    </source>
</evidence>
<dbReference type="Proteomes" id="UP000281112">
    <property type="component" value="Unassembled WGS sequence"/>
</dbReference>
<evidence type="ECO:0000256" key="1">
    <source>
        <dbReference type="ARBA" id="ARBA00022181"/>
    </source>
</evidence>
<keyword evidence="3" id="KW-0238">DNA-binding</keyword>
<dbReference type="Pfam" id="PF13407">
    <property type="entry name" value="Peripla_BP_4"/>
    <property type="match status" value="1"/>
</dbReference>
<dbReference type="SUPFAM" id="SSF47413">
    <property type="entry name" value="lambda repressor-like DNA-binding domains"/>
    <property type="match status" value="1"/>
</dbReference>
<sequence>MKHITIADVAKLAGVGTATVDRVLNGRSSTRPETQDKVLAAARDLGYRVKQSQLLTTEAKQQVKSLKSFRVGFILLSDTHSFYRSLSESLMETARQFTTATPEFAFFHLSEVDQVANTIMKFGEEMDAIGLISLDHPLVRHAVEEVAKKGVKVFTIVSDLSPCNHSATVGFDDKKVGRTAGWAVHHFFPNAVKIGIVIGDNRFLCQETYEIGFRSYLREIETQYQVLEPVKSYESIEGGYKATVELLNDHPDLSLIYAPCGGVEGIAQALTDLGKNKSIKLICHGPIIDYQLKFIDGTIDLMFNHPITDFTARIMQLCQDLVTGEKTGFEKVILKFDIITKENM</sequence>
<dbReference type="GO" id="GO:0000976">
    <property type="term" value="F:transcription cis-regulatory region binding"/>
    <property type="evidence" value="ECO:0007669"/>
    <property type="project" value="TreeGrafter"/>
</dbReference>
<proteinExistence type="predicted"/>
<dbReference type="GO" id="GO:0003700">
    <property type="term" value="F:DNA-binding transcription factor activity"/>
    <property type="evidence" value="ECO:0007669"/>
    <property type="project" value="TreeGrafter"/>
</dbReference>
<dbReference type="InterPro" id="IPR028082">
    <property type="entry name" value="Peripla_BP_I"/>
</dbReference>
<evidence type="ECO:0000313" key="6">
    <source>
        <dbReference type="EMBL" id="RQW64483.1"/>
    </source>
</evidence>
<dbReference type="InterPro" id="IPR000843">
    <property type="entry name" value="HTH_LacI"/>
</dbReference>
<dbReference type="EMBL" id="RJVQ01000001">
    <property type="protein sequence ID" value="RQW64483.1"/>
    <property type="molecule type" value="Genomic_DNA"/>
</dbReference>
<dbReference type="AlphaFoldDB" id="A0A3N9TKU2"/>
<dbReference type="InterPro" id="IPR010982">
    <property type="entry name" value="Lambda_DNA-bd_dom_sf"/>
</dbReference>
<dbReference type="CDD" id="cd06307">
    <property type="entry name" value="PBP1_sugar_binding"/>
    <property type="match status" value="1"/>
</dbReference>
<dbReference type="RefSeq" id="WP_124935135.1">
    <property type="nucleotide sequence ID" value="NZ_RJVQ01000001.1"/>
</dbReference>
<gene>
    <name evidence="6" type="ORF">EES38_00075</name>
</gene>
<dbReference type="Gene3D" id="3.40.50.2300">
    <property type="match status" value="2"/>
</dbReference>
<accession>A0A3N9TKU2</accession>
<dbReference type="Gene3D" id="1.10.260.40">
    <property type="entry name" value="lambda repressor-like DNA-binding domains"/>
    <property type="match status" value="1"/>
</dbReference>
<dbReference type="PANTHER" id="PTHR30146">
    <property type="entry name" value="LACI-RELATED TRANSCRIPTIONAL REPRESSOR"/>
    <property type="match status" value="1"/>
</dbReference>
<evidence type="ECO:0000313" key="7">
    <source>
        <dbReference type="Proteomes" id="UP000281112"/>
    </source>
</evidence>
<name>A0A3N9TKU2_9VIBR</name>
<evidence type="ECO:0000256" key="3">
    <source>
        <dbReference type="ARBA" id="ARBA00023125"/>
    </source>
</evidence>
<reference evidence="6 7" key="1">
    <citation type="submission" date="2018-11" db="EMBL/GenBank/DDBJ databases">
        <title>Vibrio LJC006 sp. nov., isolated from seawater during the bloom of the enteromorpha.</title>
        <authorList>
            <person name="Liang J."/>
        </authorList>
    </citation>
    <scope>NUCLEOTIDE SEQUENCE [LARGE SCALE GENOMIC DNA]</scope>
    <source>
        <strain evidence="6 7">LJC006</strain>
    </source>
</reference>
<feature type="domain" description="HTH lacI-type" evidence="5">
    <location>
        <begin position="4"/>
        <end position="57"/>
    </location>
</feature>
<evidence type="ECO:0000256" key="4">
    <source>
        <dbReference type="ARBA" id="ARBA00023163"/>
    </source>
</evidence>
<dbReference type="PRINTS" id="PR00036">
    <property type="entry name" value="HTHLACI"/>
</dbReference>
<dbReference type="PROSITE" id="PS50932">
    <property type="entry name" value="HTH_LACI_2"/>
    <property type="match status" value="1"/>
</dbReference>
<keyword evidence="2" id="KW-0805">Transcription regulation</keyword>
<dbReference type="SMART" id="SM00354">
    <property type="entry name" value="HTH_LACI"/>
    <property type="match status" value="1"/>
</dbReference>
<dbReference type="InterPro" id="IPR025997">
    <property type="entry name" value="SBP_2_dom"/>
</dbReference>
<dbReference type="Pfam" id="PF00356">
    <property type="entry name" value="LacI"/>
    <property type="match status" value="1"/>
</dbReference>
<dbReference type="CDD" id="cd01392">
    <property type="entry name" value="HTH_LacI"/>
    <property type="match status" value="1"/>
</dbReference>
<dbReference type="SUPFAM" id="SSF53822">
    <property type="entry name" value="Periplasmic binding protein-like I"/>
    <property type="match status" value="1"/>
</dbReference>
<dbReference type="PANTHER" id="PTHR30146:SF152">
    <property type="entry name" value="TRANSCRIPTIONAL REGULATORY PROTEIN"/>
    <property type="match status" value="1"/>
</dbReference>